<dbReference type="EMBL" id="CP012154">
    <property type="protein sequence ID" value="AKS40727.1"/>
    <property type="molecule type" value="Genomic_DNA"/>
</dbReference>
<sequence>MQEVILMKDFEEVVVAVDGSDASIRAARVALRLARDLDAPLVLLHVFPMMSDDIAGALGLSEEELLEIRDRSARQAFSDVRKELGEAEVEIREEARIGDVGEEIIDYLGDAPDRMLVMGRRGQNAMSALLLGSVSDKVIRHSRSPVTVVG</sequence>
<proteinExistence type="inferred from homology"/>
<dbReference type="RefSeq" id="WP_049724416.1">
    <property type="nucleotide sequence ID" value="NZ_CP012154.1"/>
</dbReference>
<evidence type="ECO:0000313" key="3">
    <source>
        <dbReference type="EMBL" id="AKS40727.1"/>
    </source>
</evidence>
<reference evidence="3 4" key="1">
    <citation type="submission" date="2015-07" db="EMBL/GenBank/DDBJ databases">
        <authorList>
            <person name="Noorani M."/>
        </authorList>
    </citation>
    <scope>NUCLEOTIDE SEQUENCE [LARGE SCALE GENOMIC DNA]</scope>
    <source>
        <strain evidence="3 4">KCTC 42284</strain>
    </source>
</reference>
<evidence type="ECO:0000256" key="1">
    <source>
        <dbReference type="ARBA" id="ARBA00008791"/>
    </source>
</evidence>
<dbReference type="PANTHER" id="PTHR46268:SF6">
    <property type="entry name" value="UNIVERSAL STRESS PROTEIN UP12"/>
    <property type="match status" value="1"/>
</dbReference>
<evidence type="ECO:0000313" key="4">
    <source>
        <dbReference type="Proteomes" id="UP000066624"/>
    </source>
</evidence>
<dbReference type="Gene3D" id="3.40.50.620">
    <property type="entry name" value="HUPs"/>
    <property type="match status" value="1"/>
</dbReference>
<dbReference type="KEGG" id="wma:WM2015_344"/>
<evidence type="ECO:0000259" key="2">
    <source>
        <dbReference type="Pfam" id="PF00582"/>
    </source>
</evidence>
<dbReference type="Pfam" id="PF00582">
    <property type="entry name" value="Usp"/>
    <property type="match status" value="1"/>
</dbReference>
<protein>
    <recommendedName>
        <fullName evidence="2">UspA domain-containing protein</fullName>
    </recommendedName>
</protein>
<dbReference type="STRING" id="1579979.WM2015_344"/>
<dbReference type="InterPro" id="IPR006015">
    <property type="entry name" value="Universal_stress_UspA"/>
</dbReference>
<organism evidence="3 4">
    <name type="scientific">Wenzhouxiangella marina</name>
    <dbReference type="NCBI Taxonomy" id="1579979"/>
    <lineage>
        <taxon>Bacteria</taxon>
        <taxon>Pseudomonadati</taxon>
        <taxon>Pseudomonadota</taxon>
        <taxon>Gammaproteobacteria</taxon>
        <taxon>Chromatiales</taxon>
        <taxon>Wenzhouxiangellaceae</taxon>
        <taxon>Wenzhouxiangella</taxon>
    </lineage>
</organism>
<keyword evidence="4" id="KW-1185">Reference proteome</keyword>
<dbReference type="InterPro" id="IPR006016">
    <property type="entry name" value="UspA"/>
</dbReference>
<name>A0A0K0XSX9_9GAMM</name>
<dbReference type="InterPro" id="IPR014729">
    <property type="entry name" value="Rossmann-like_a/b/a_fold"/>
</dbReference>
<feature type="domain" description="UspA" evidence="2">
    <location>
        <begin position="11"/>
        <end position="149"/>
    </location>
</feature>
<gene>
    <name evidence="3" type="ORF">WM2015_344</name>
</gene>
<dbReference type="PANTHER" id="PTHR46268">
    <property type="entry name" value="STRESS RESPONSE PROTEIN NHAX"/>
    <property type="match status" value="1"/>
</dbReference>
<dbReference type="SUPFAM" id="SSF52402">
    <property type="entry name" value="Adenine nucleotide alpha hydrolases-like"/>
    <property type="match status" value="1"/>
</dbReference>
<comment type="similarity">
    <text evidence="1">Belongs to the universal stress protein A family.</text>
</comment>
<dbReference type="PRINTS" id="PR01438">
    <property type="entry name" value="UNVRSLSTRESS"/>
</dbReference>
<dbReference type="CDD" id="cd00293">
    <property type="entry name" value="USP-like"/>
    <property type="match status" value="1"/>
</dbReference>
<accession>A0A0K0XSX9</accession>
<dbReference type="Proteomes" id="UP000066624">
    <property type="component" value="Chromosome"/>
</dbReference>
<dbReference type="AlphaFoldDB" id="A0A0K0XSX9"/>
<dbReference type="OrthoDB" id="5567285at2"/>